<keyword evidence="1" id="KW-0812">Transmembrane</keyword>
<proteinExistence type="predicted"/>
<feature type="transmembrane region" description="Helical" evidence="1">
    <location>
        <begin position="46"/>
        <end position="68"/>
    </location>
</feature>
<feature type="transmembrane region" description="Helical" evidence="1">
    <location>
        <begin position="80"/>
        <end position="104"/>
    </location>
</feature>
<dbReference type="Proteomes" id="UP000078406">
    <property type="component" value="Unassembled WGS sequence"/>
</dbReference>
<feature type="transmembrane region" description="Helical" evidence="1">
    <location>
        <begin position="15"/>
        <end position="34"/>
    </location>
</feature>
<comment type="caution">
    <text evidence="2">The sequence shown here is derived from an EMBL/GenBank/DDBJ whole genome shotgun (WGS) entry which is preliminary data.</text>
</comment>
<name>A0A177Y0R6_9VIBR</name>
<organism evidence="2 3">
    <name type="scientific">Vibrio bivalvicida</name>
    <dbReference type="NCBI Taxonomy" id="1276888"/>
    <lineage>
        <taxon>Bacteria</taxon>
        <taxon>Pseudomonadati</taxon>
        <taxon>Pseudomonadota</taxon>
        <taxon>Gammaproteobacteria</taxon>
        <taxon>Vibrionales</taxon>
        <taxon>Vibrionaceae</taxon>
        <taxon>Vibrio</taxon>
        <taxon>Vibrio oreintalis group</taxon>
    </lineage>
</organism>
<dbReference type="EMBL" id="LLEI02000025">
    <property type="protein sequence ID" value="OAJ94407.1"/>
    <property type="molecule type" value="Genomic_DNA"/>
</dbReference>
<protein>
    <submittedName>
        <fullName evidence="2">Uncharacterized protein</fullName>
    </submittedName>
</protein>
<sequence>MSIPDSVFDISKWGAFKLPAISFAFATLVLVFRDSTNPEEMEFVQYIIRYGLGSAVIAYCQSLSYSTYVLNNEGKNDLPAFIQVLFMIVHILWFAYWFLGLACYA</sequence>
<reference evidence="2 3" key="1">
    <citation type="journal article" date="2016" name="Syst. Appl. Microbiol.">
        <title>Vibrio bivalvicida sp. nov., a novel larval pathogen for bivalve molluscs reared in a hatchery.</title>
        <authorList>
            <person name="Dubert J."/>
            <person name="Romalde J.L."/>
            <person name="Prado S."/>
            <person name="Barja J.L."/>
        </authorList>
    </citation>
    <scope>NUCLEOTIDE SEQUENCE [LARGE SCALE GENOMIC DNA]</scope>
    <source>
        <strain evidence="2 3">605</strain>
    </source>
</reference>
<gene>
    <name evidence="2" type="ORF">APB76_09510</name>
</gene>
<evidence type="ECO:0000313" key="3">
    <source>
        <dbReference type="Proteomes" id="UP000078406"/>
    </source>
</evidence>
<accession>A0A177Y0R6</accession>
<evidence type="ECO:0000256" key="1">
    <source>
        <dbReference type="SAM" id="Phobius"/>
    </source>
</evidence>
<evidence type="ECO:0000313" key="2">
    <source>
        <dbReference type="EMBL" id="OAJ94407.1"/>
    </source>
</evidence>
<dbReference type="AlphaFoldDB" id="A0A177Y0R6"/>
<keyword evidence="1" id="KW-0472">Membrane</keyword>
<keyword evidence="1" id="KW-1133">Transmembrane helix</keyword>